<dbReference type="OrthoDB" id="7603018at2759"/>
<dbReference type="Proteomes" id="UP000835206">
    <property type="component" value="Chromosome 17"/>
</dbReference>
<dbReference type="InterPro" id="IPR036397">
    <property type="entry name" value="RNaseH_sf"/>
</dbReference>
<gene>
    <name evidence="3" type="primary">LOC125386770</name>
</gene>
<proteinExistence type="predicted"/>
<protein>
    <submittedName>
        <fullName evidence="3">Uncharacterized protein LOC125386770</fullName>
    </submittedName>
</protein>
<sequence length="289" mass="33986">MTEASLVFLGCWDAVQPGFTPAEMMKPECIKMDIKARAYIFRHVRRQYLGDIRTLKTARECWKALDDIHGRSTSMDIVLCMRELGTMEKTPSMDVSEWKQIMDKSKNLLEYEREQIVRLRKQSETFTEMANIANRTVRRRLEDFNLRGRKPQKKPLLSSRNRKRRLTFATAHKHWTSDDWQKVLFSDESKFNPSDGIRYIRRRIDGNLKFGVLNTLKRGGGNVVVWACFSRGGPGPICRIDGIKTILYEENLNGQTVDIRWRYNMALSQNDTEYNHRKNIKKYCWIPEP</sequence>
<dbReference type="KEGG" id="bter:125386770"/>
<dbReference type="Gene3D" id="3.30.420.10">
    <property type="entry name" value="Ribonuclease H-like superfamily/Ribonuclease H"/>
    <property type="match status" value="1"/>
</dbReference>
<dbReference type="PANTHER" id="PTHR23022">
    <property type="entry name" value="TRANSPOSABLE ELEMENT-RELATED"/>
    <property type="match status" value="1"/>
</dbReference>
<dbReference type="RefSeq" id="XP_048269855.1">
    <property type="nucleotide sequence ID" value="XM_048413898.1"/>
</dbReference>
<organism evidence="2 3">
    <name type="scientific">Bombus terrestris</name>
    <name type="common">Buff-tailed bumblebee</name>
    <name type="synonym">Apis terrestris</name>
    <dbReference type="NCBI Taxonomy" id="30195"/>
    <lineage>
        <taxon>Eukaryota</taxon>
        <taxon>Metazoa</taxon>
        <taxon>Ecdysozoa</taxon>
        <taxon>Arthropoda</taxon>
        <taxon>Hexapoda</taxon>
        <taxon>Insecta</taxon>
        <taxon>Pterygota</taxon>
        <taxon>Neoptera</taxon>
        <taxon>Endopterygota</taxon>
        <taxon>Hymenoptera</taxon>
        <taxon>Apocrita</taxon>
        <taxon>Aculeata</taxon>
        <taxon>Apoidea</taxon>
        <taxon>Anthophila</taxon>
        <taxon>Apidae</taxon>
        <taxon>Bombus</taxon>
        <taxon>Bombus</taxon>
    </lineage>
</organism>
<dbReference type="GeneID" id="125386770"/>
<evidence type="ECO:0000313" key="3">
    <source>
        <dbReference type="RefSeq" id="XP_048269855.1"/>
    </source>
</evidence>
<feature type="domain" description="Transposase Tc1-like" evidence="1">
    <location>
        <begin position="131"/>
        <end position="174"/>
    </location>
</feature>
<evidence type="ECO:0000259" key="1">
    <source>
        <dbReference type="Pfam" id="PF01498"/>
    </source>
</evidence>
<evidence type="ECO:0000313" key="2">
    <source>
        <dbReference type="Proteomes" id="UP000835206"/>
    </source>
</evidence>
<dbReference type="InterPro" id="IPR002492">
    <property type="entry name" value="Transposase_Tc1-like"/>
</dbReference>
<reference evidence="3" key="1">
    <citation type="submission" date="2025-08" db="UniProtKB">
        <authorList>
            <consortium name="RefSeq"/>
        </authorList>
    </citation>
    <scope>IDENTIFICATION</scope>
</reference>
<dbReference type="Pfam" id="PF01498">
    <property type="entry name" value="HTH_Tnp_Tc3_2"/>
    <property type="match status" value="1"/>
</dbReference>
<accession>A0A9C6SMW7</accession>
<dbReference type="GO" id="GO:0006313">
    <property type="term" value="P:DNA transposition"/>
    <property type="evidence" value="ECO:0007669"/>
    <property type="project" value="InterPro"/>
</dbReference>
<keyword evidence="2" id="KW-1185">Reference proteome</keyword>
<name>A0A9C6SMW7_BOMTE</name>
<dbReference type="Pfam" id="PF14223">
    <property type="entry name" value="Retrotran_gag_2"/>
    <property type="match status" value="1"/>
</dbReference>
<dbReference type="GO" id="GO:0015074">
    <property type="term" value="P:DNA integration"/>
    <property type="evidence" value="ECO:0007669"/>
    <property type="project" value="InterPro"/>
</dbReference>
<dbReference type="InterPro" id="IPR052338">
    <property type="entry name" value="Transposase_5"/>
</dbReference>
<dbReference type="AlphaFoldDB" id="A0A9C6SMW7"/>
<dbReference type="GO" id="GO:0003677">
    <property type="term" value="F:DNA binding"/>
    <property type="evidence" value="ECO:0007669"/>
    <property type="project" value="InterPro"/>
</dbReference>
<dbReference type="PANTHER" id="PTHR23022:SF134">
    <property type="entry name" value="TRANSPOSABLE ELEMENT TC1 TRANSPOSASE"/>
    <property type="match status" value="1"/>
</dbReference>